<evidence type="ECO:0000313" key="3">
    <source>
        <dbReference type="Proteomes" id="UP001218218"/>
    </source>
</evidence>
<sequence length="128" mass="14245">MNDDDDGNKAEAGTSDGVFDYTELEARTTEESVNEQKMSFDRSVAPYVEGLKKRWPENGAGKRIYTDELGYQWELDTIWLSIWASHIMLSTSGKQVQSMSPLGCKLNGLTVQPAPAGGKRSQQRGRDI</sequence>
<evidence type="ECO:0000256" key="1">
    <source>
        <dbReference type="SAM" id="MobiDB-lite"/>
    </source>
</evidence>
<feature type="region of interest" description="Disordered" evidence="1">
    <location>
        <begin position="1"/>
        <end position="21"/>
    </location>
</feature>
<organism evidence="2 3">
    <name type="scientific">Mycena albidolilacea</name>
    <dbReference type="NCBI Taxonomy" id="1033008"/>
    <lineage>
        <taxon>Eukaryota</taxon>
        <taxon>Fungi</taxon>
        <taxon>Dikarya</taxon>
        <taxon>Basidiomycota</taxon>
        <taxon>Agaricomycotina</taxon>
        <taxon>Agaricomycetes</taxon>
        <taxon>Agaricomycetidae</taxon>
        <taxon>Agaricales</taxon>
        <taxon>Marasmiineae</taxon>
        <taxon>Mycenaceae</taxon>
        <taxon>Mycena</taxon>
    </lineage>
</organism>
<dbReference type="Proteomes" id="UP001218218">
    <property type="component" value="Unassembled WGS sequence"/>
</dbReference>
<evidence type="ECO:0000313" key="2">
    <source>
        <dbReference type="EMBL" id="KAJ7327986.1"/>
    </source>
</evidence>
<name>A0AAD7EJX8_9AGAR</name>
<comment type="caution">
    <text evidence="2">The sequence shown here is derived from an EMBL/GenBank/DDBJ whole genome shotgun (WGS) entry which is preliminary data.</text>
</comment>
<protein>
    <submittedName>
        <fullName evidence="2">Uncharacterized protein</fullName>
    </submittedName>
</protein>
<proteinExistence type="predicted"/>
<dbReference type="EMBL" id="JARIHO010000040">
    <property type="protein sequence ID" value="KAJ7327986.1"/>
    <property type="molecule type" value="Genomic_DNA"/>
</dbReference>
<keyword evidence="3" id="KW-1185">Reference proteome</keyword>
<gene>
    <name evidence="2" type="ORF">DFH08DRAFT_967758</name>
</gene>
<reference evidence="2" key="1">
    <citation type="submission" date="2023-03" db="EMBL/GenBank/DDBJ databases">
        <title>Massive genome expansion in bonnet fungi (Mycena s.s.) driven by repeated elements and novel gene families across ecological guilds.</title>
        <authorList>
            <consortium name="Lawrence Berkeley National Laboratory"/>
            <person name="Harder C.B."/>
            <person name="Miyauchi S."/>
            <person name="Viragh M."/>
            <person name="Kuo A."/>
            <person name="Thoen E."/>
            <person name="Andreopoulos B."/>
            <person name="Lu D."/>
            <person name="Skrede I."/>
            <person name="Drula E."/>
            <person name="Henrissat B."/>
            <person name="Morin E."/>
            <person name="Kohler A."/>
            <person name="Barry K."/>
            <person name="LaButti K."/>
            <person name="Morin E."/>
            <person name="Salamov A."/>
            <person name="Lipzen A."/>
            <person name="Mereny Z."/>
            <person name="Hegedus B."/>
            <person name="Baldrian P."/>
            <person name="Stursova M."/>
            <person name="Weitz H."/>
            <person name="Taylor A."/>
            <person name="Grigoriev I.V."/>
            <person name="Nagy L.G."/>
            <person name="Martin F."/>
            <person name="Kauserud H."/>
        </authorList>
    </citation>
    <scope>NUCLEOTIDE SEQUENCE</scope>
    <source>
        <strain evidence="2">CBHHK002</strain>
    </source>
</reference>
<accession>A0AAD7EJX8</accession>
<dbReference type="AlphaFoldDB" id="A0AAD7EJX8"/>